<name>A0ABN8RCY0_9CNID</name>
<dbReference type="NCBIfam" id="TIGR02441">
    <property type="entry name" value="fa_ox_alpha_mit"/>
    <property type="match status" value="1"/>
</dbReference>
<reference evidence="14 15" key="1">
    <citation type="submission" date="2022-05" db="EMBL/GenBank/DDBJ databases">
        <authorList>
            <consortium name="Genoscope - CEA"/>
            <person name="William W."/>
        </authorList>
    </citation>
    <scope>NUCLEOTIDE SEQUENCE [LARGE SCALE GENOMIC DNA]</scope>
</reference>
<dbReference type="Gene3D" id="3.40.50.720">
    <property type="entry name" value="NAD(P)-binding Rossmann-like Domain"/>
    <property type="match status" value="1"/>
</dbReference>
<evidence type="ECO:0000259" key="12">
    <source>
        <dbReference type="Pfam" id="PF00725"/>
    </source>
</evidence>
<keyword evidence="8" id="KW-0456">Lyase</keyword>
<dbReference type="InterPro" id="IPR006176">
    <property type="entry name" value="3-OHacyl-CoA_DH_NAD-bd"/>
</dbReference>
<evidence type="ECO:0000256" key="6">
    <source>
        <dbReference type="ARBA" id="ARBA00023027"/>
    </source>
</evidence>
<keyword evidence="15" id="KW-1185">Reference proteome</keyword>
<feature type="non-terminal residue" evidence="14">
    <location>
        <position position="1"/>
    </location>
</feature>
<evidence type="ECO:0000256" key="2">
    <source>
        <dbReference type="ARBA" id="ARBA00005005"/>
    </source>
</evidence>
<dbReference type="Pfam" id="PF02737">
    <property type="entry name" value="3HCDH_N"/>
    <property type="match status" value="1"/>
</dbReference>
<evidence type="ECO:0000256" key="10">
    <source>
        <dbReference type="ARBA" id="ARBA00047613"/>
    </source>
</evidence>
<keyword evidence="7" id="KW-0443">Lipid metabolism</keyword>
<feature type="domain" description="3-hydroxyacyl-CoA dehydrogenase NAD binding" evidence="13">
    <location>
        <begin position="395"/>
        <end position="574"/>
    </location>
</feature>
<dbReference type="Gene3D" id="3.90.226.10">
    <property type="entry name" value="2-enoyl-CoA Hydratase, Chain A, domain 1"/>
    <property type="match status" value="1"/>
</dbReference>
<comment type="catalytic activity">
    <reaction evidence="11">
        <text>(3S)-hydroxydecanoyl-CoA + NAD(+) = 3-oxodecanoyl-CoA + NADH + H(+)</text>
        <dbReference type="Rhea" id="RHEA:31187"/>
        <dbReference type="ChEBI" id="CHEBI:15378"/>
        <dbReference type="ChEBI" id="CHEBI:57540"/>
        <dbReference type="ChEBI" id="CHEBI:57945"/>
        <dbReference type="ChEBI" id="CHEBI:62548"/>
        <dbReference type="ChEBI" id="CHEBI:62616"/>
    </reaction>
    <physiologicalReaction direction="left-to-right" evidence="11">
        <dbReference type="Rhea" id="RHEA:31188"/>
    </physiologicalReaction>
</comment>
<dbReference type="InterPro" id="IPR001753">
    <property type="entry name" value="Enoyl-CoA_hydra/iso"/>
</dbReference>
<dbReference type="CDD" id="cd06558">
    <property type="entry name" value="crotonase-like"/>
    <property type="match status" value="1"/>
</dbReference>
<dbReference type="PANTHER" id="PTHR43612">
    <property type="entry name" value="TRIFUNCTIONAL ENZYME SUBUNIT ALPHA"/>
    <property type="match status" value="1"/>
</dbReference>
<dbReference type="InterPro" id="IPR050136">
    <property type="entry name" value="FA_oxidation_alpha_subunit"/>
</dbReference>
<dbReference type="Proteomes" id="UP001159405">
    <property type="component" value="Unassembled WGS sequence"/>
</dbReference>
<comment type="caution">
    <text evidence="14">The sequence shown here is derived from an EMBL/GenBank/DDBJ whole genome shotgun (WGS) entry which is preliminary data.</text>
</comment>
<evidence type="ECO:0000313" key="14">
    <source>
        <dbReference type="EMBL" id="CAH3176103.1"/>
    </source>
</evidence>
<dbReference type="Pfam" id="PF00378">
    <property type="entry name" value="ECH_1"/>
    <property type="match status" value="1"/>
</dbReference>
<accession>A0ABN8RCY0</accession>
<organism evidence="14 15">
    <name type="scientific">Porites lobata</name>
    <dbReference type="NCBI Taxonomy" id="104759"/>
    <lineage>
        <taxon>Eukaryota</taxon>
        <taxon>Metazoa</taxon>
        <taxon>Cnidaria</taxon>
        <taxon>Anthozoa</taxon>
        <taxon>Hexacorallia</taxon>
        <taxon>Scleractinia</taxon>
        <taxon>Fungiina</taxon>
        <taxon>Poritidae</taxon>
        <taxon>Porites</taxon>
    </lineage>
</organism>
<dbReference type="InterPro" id="IPR008927">
    <property type="entry name" value="6-PGluconate_DH-like_C_sf"/>
</dbReference>
<comment type="catalytic activity">
    <reaction evidence="10">
        <text>(3S)-hydroxyhexadecanoyl-CoA + NAD(+) = 3-oxohexadecanoyl-CoA + NADH + H(+)</text>
        <dbReference type="Rhea" id="RHEA:31159"/>
        <dbReference type="ChEBI" id="CHEBI:15378"/>
        <dbReference type="ChEBI" id="CHEBI:57349"/>
        <dbReference type="ChEBI" id="CHEBI:57540"/>
        <dbReference type="ChEBI" id="CHEBI:57945"/>
        <dbReference type="ChEBI" id="CHEBI:62613"/>
    </reaction>
    <physiologicalReaction direction="left-to-right" evidence="10">
        <dbReference type="Rhea" id="RHEA:31160"/>
    </physiologicalReaction>
</comment>
<protein>
    <recommendedName>
        <fullName evidence="16">Enoyl-CoA hydratase</fullName>
    </recommendedName>
</protein>
<keyword evidence="9" id="KW-0511">Multifunctional enzyme</keyword>
<sequence length="797" mass="86042">NPGRIYNGGRSDSAVTLTGVFHDITMLSSAVRVGLSRVSVATKRCLLPTINAGTNFVRSNQTAAGQQQFVKYHVKDGVAVVRLDTPGSKVNVLSEKLMSEVVEVMRAVELDPEVKSVVLASAKPGCWIAGADINMLAAGDTAKKVQEISSNGHEIMKGIEDSSKPYVAAIMGTCLGGGLEVALSCHYRVAVDNASTVLSAPEVMLGLLPGAGGTQRLPPLVGLPDALDMMLTGKNIKSSKAKRMGLVDSLVKPLGPGLKSPEENTLQYLEEVAVQTAKSLASGSLKPDRSHSWANMKDLQYKITTDTNFGRNFVFKKAKETVMKKTGGLYPAPLRIIDVVKTGLEKGGSEGYIKEAEEFGELSQTREAKALMGLFFGQTECKKNHYGEPKKPVRTVAVLGAGLMGAGIAQVSLQKARHHVIMKDNIQDGLTRGQEQIYKGLNDRVKKRAMTSFERDHMMSNLSAQLDFKNFENADMVIEAVFEDLSIKHKVIKEIEQVIPEQCVFASNTSALPIHQIAQASKRPEKVVGMHYFSPVDKMPLLEIITTDKTSDDTAAAAVSVGLKQGKTVIVVKDGPGFYTTRILAPTLAEAVALLQEGLSPKDLDKLTKQFGFPVGSATLADEVGIDVASHVAEDLGKAFGERFGGGNPELLKAMVAGGHLGRKSGKGFFVYSGKGGKREVNGEAEKILKEFATPKKGSHDAEEIQLRLAARFVNESVLCLQEGILRNPVDGDIGAVFGLGFPPFHGGPFRYLDAYGADKFVARMERLHETIGGERFVPCQMMLDYAKDPTKKFHKR</sequence>
<comment type="similarity">
    <text evidence="3">In the central section; belongs to the 3-hydroxyacyl-CoA dehydrogenase family.</text>
</comment>
<evidence type="ECO:0000256" key="5">
    <source>
        <dbReference type="ARBA" id="ARBA00023002"/>
    </source>
</evidence>
<dbReference type="Gene3D" id="1.10.1040.50">
    <property type="match status" value="1"/>
</dbReference>
<evidence type="ECO:0000313" key="15">
    <source>
        <dbReference type="Proteomes" id="UP001159405"/>
    </source>
</evidence>
<comment type="catalytic activity">
    <reaction evidence="1">
        <text>(3S)-hydroxyhexadecanoyl-CoA = (2E)-hexadecenoyl-CoA + H2O</text>
        <dbReference type="Rhea" id="RHEA:31163"/>
        <dbReference type="ChEBI" id="CHEBI:15377"/>
        <dbReference type="ChEBI" id="CHEBI:61526"/>
        <dbReference type="ChEBI" id="CHEBI:62613"/>
    </reaction>
    <physiologicalReaction direction="right-to-left" evidence="1">
        <dbReference type="Rhea" id="RHEA:31165"/>
    </physiologicalReaction>
</comment>
<dbReference type="PANTHER" id="PTHR43612:SF3">
    <property type="entry name" value="TRIFUNCTIONAL ENZYME SUBUNIT ALPHA, MITOCHONDRIAL"/>
    <property type="match status" value="1"/>
</dbReference>
<proteinExistence type="inferred from homology"/>
<keyword evidence="6" id="KW-0520">NAD</keyword>
<evidence type="ECO:0000256" key="4">
    <source>
        <dbReference type="ARBA" id="ARBA00022832"/>
    </source>
</evidence>
<dbReference type="SUPFAM" id="SSF51735">
    <property type="entry name" value="NAD(P)-binding Rossmann-fold domains"/>
    <property type="match status" value="1"/>
</dbReference>
<evidence type="ECO:0000259" key="13">
    <source>
        <dbReference type="Pfam" id="PF02737"/>
    </source>
</evidence>
<dbReference type="InterPro" id="IPR036291">
    <property type="entry name" value="NAD(P)-bd_dom_sf"/>
</dbReference>
<evidence type="ECO:0000256" key="8">
    <source>
        <dbReference type="ARBA" id="ARBA00023239"/>
    </source>
</evidence>
<dbReference type="InterPro" id="IPR012803">
    <property type="entry name" value="Fa_ox_alpha_mit"/>
</dbReference>
<dbReference type="InterPro" id="IPR006108">
    <property type="entry name" value="3HC_DH_C"/>
</dbReference>
<comment type="pathway">
    <text evidence="2">Lipid metabolism; fatty acid beta-oxidation.</text>
</comment>
<gene>
    <name evidence="14" type="ORF">PLOB_00017481</name>
</gene>
<dbReference type="SUPFAM" id="SSF52096">
    <property type="entry name" value="ClpP/crotonase"/>
    <property type="match status" value="1"/>
</dbReference>
<dbReference type="EMBL" id="CALNXK010000208">
    <property type="protein sequence ID" value="CAH3176103.1"/>
    <property type="molecule type" value="Genomic_DNA"/>
</dbReference>
<evidence type="ECO:0000256" key="3">
    <source>
        <dbReference type="ARBA" id="ARBA00007005"/>
    </source>
</evidence>
<feature type="domain" description="3-hydroxyacyl-CoA dehydrogenase C-terminal" evidence="12">
    <location>
        <begin position="577"/>
        <end position="672"/>
    </location>
</feature>
<evidence type="ECO:0000256" key="7">
    <source>
        <dbReference type="ARBA" id="ARBA00023098"/>
    </source>
</evidence>
<keyword evidence="4" id="KW-0276">Fatty acid metabolism</keyword>
<evidence type="ECO:0000256" key="9">
    <source>
        <dbReference type="ARBA" id="ARBA00023268"/>
    </source>
</evidence>
<dbReference type="InterPro" id="IPR029045">
    <property type="entry name" value="ClpP/crotonase-like_dom_sf"/>
</dbReference>
<dbReference type="Pfam" id="PF00725">
    <property type="entry name" value="3HCDH"/>
    <property type="match status" value="1"/>
</dbReference>
<evidence type="ECO:0008006" key="16">
    <source>
        <dbReference type="Google" id="ProtNLM"/>
    </source>
</evidence>
<evidence type="ECO:0000256" key="11">
    <source>
        <dbReference type="ARBA" id="ARBA00048361"/>
    </source>
</evidence>
<dbReference type="SUPFAM" id="SSF48179">
    <property type="entry name" value="6-phosphogluconate dehydrogenase C-terminal domain-like"/>
    <property type="match status" value="2"/>
</dbReference>
<keyword evidence="5" id="KW-0560">Oxidoreductase</keyword>
<evidence type="ECO:0000256" key="1">
    <source>
        <dbReference type="ARBA" id="ARBA00000469"/>
    </source>
</evidence>